<reference evidence="5" key="2">
    <citation type="submission" date="2023-01" db="EMBL/GenBank/DDBJ databases">
        <title>Gilvimarinus xylanilyticus HB14 isolated from Caulerpa lentillifera aquaculture base in Hainan, China.</title>
        <authorList>
            <person name="Zhang Y.-J."/>
        </authorList>
    </citation>
    <scope>NUCLEOTIDE SEQUENCE</scope>
    <source>
        <strain evidence="5">HB14</strain>
    </source>
</reference>
<dbReference type="SUPFAM" id="SSF88713">
    <property type="entry name" value="Glycoside hydrolase/deacetylase"/>
    <property type="match status" value="1"/>
</dbReference>
<feature type="signal peptide" evidence="3">
    <location>
        <begin position="1"/>
        <end position="19"/>
    </location>
</feature>
<evidence type="ECO:0000256" key="2">
    <source>
        <dbReference type="ARBA" id="ARBA00022729"/>
    </source>
</evidence>
<sequence>MKFLLGLFVLGVLSAGAQAAAILQYHHISDSTPLATSTRVELFTQHLEYLAQNDFRVLPLPALIERLQAGEDLAEKTVAITFDDGYDSVYNTALPELKKHQFPFTVFVNADLVGSPGYANWQQLKSMMEAGATVANHTTTHPHMVRKKPGETDAGWRARMTREIQTTQKRIEEELGQIHKLLAYPYGEFNAPLLSLVKSLGYIGLGQYSGGVGTQSNWLALPRFALGSSYGEMDSFVSKASARAMPVHDIKLLSDAGDVLPDPVVAAGDRPKLQFELASPSLAASVNCYWQGGSMPITRKDGVIIVQSPEGLTTGRSRYNCTAPVAGADAFYWFSQPWFITGANGEWQHTD</sequence>
<dbReference type="GO" id="GO:0005576">
    <property type="term" value="C:extracellular region"/>
    <property type="evidence" value="ECO:0007669"/>
    <property type="project" value="UniProtKB-SubCell"/>
</dbReference>
<dbReference type="InterPro" id="IPR011330">
    <property type="entry name" value="Glyco_hydro/deAcase_b/a-brl"/>
</dbReference>
<feature type="domain" description="NodB homology" evidence="4">
    <location>
        <begin position="76"/>
        <end position="276"/>
    </location>
</feature>
<organism evidence="5 6">
    <name type="scientific">Gilvimarinus xylanilyticus</name>
    <dbReference type="NCBI Taxonomy" id="2944139"/>
    <lineage>
        <taxon>Bacteria</taxon>
        <taxon>Pseudomonadati</taxon>
        <taxon>Pseudomonadota</taxon>
        <taxon>Gammaproteobacteria</taxon>
        <taxon>Cellvibrionales</taxon>
        <taxon>Cellvibrionaceae</taxon>
        <taxon>Gilvimarinus</taxon>
    </lineage>
</organism>
<dbReference type="PROSITE" id="PS51677">
    <property type="entry name" value="NODB"/>
    <property type="match status" value="1"/>
</dbReference>
<dbReference type="RefSeq" id="WP_253969046.1">
    <property type="nucleotide sequence ID" value="NZ_JAMFTH010000006.1"/>
</dbReference>
<dbReference type="CDD" id="cd10973">
    <property type="entry name" value="CE4_DAC_u4_5s"/>
    <property type="match status" value="1"/>
</dbReference>
<evidence type="ECO:0000313" key="5">
    <source>
        <dbReference type="EMBL" id="MCP8900755.1"/>
    </source>
</evidence>
<dbReference type="InterPro" id="IPR002509">
    <property type="entry name" value="NODB_dom"/>
</dbReference>
<dbReference type="AlphaFoldDB" id="A0A9X2I5K0"/>
<name>A0A9X2I5K0_9GAMM</name>
<keyword evidence="6" id="KW-1185">Reference proteome</keyword>
<feature type="chain" id="PRO_5040826658" evidence="3">
    <location>
        <begin position="20"/>
        <end position="351"/>
    </location>
</feature>
<proteinExistence type="predicted"/>
<dbReference type="EMBL" id="JAMFTH010000006">
    <property type="protein sequence ID" value="MCP8900755.1"/>
    <property type="molecule type" value="Genomic_DNA"/>
</dbReference>
<reference evidence="5" key="1">
    <citation type="submission" date="2022-05" db="EMBL/GenBank/DDBJ databases">
        <authorList>
            <person name="Sun H.-N."/>
        </authorList>
    </citation>
    <scope>NUCLEOTIDE SEQUENCE</scope>
    <source>
        <strain evidence="5">HB14</strain>
    </source>
</reference>
<gene>
    <name evidence="5" type="ORF">M6D89_15710</name>
</gene>
<accession>A0A9X2I5K0</accession>
<dbReference type="Gene3D" id="3.20.20.370">
    <property type="entry name" value="Glycoside hydrolase/deacetylase"/>
    <property type="match status" value="1"/>
</dbReference>
<dbReference type="Pfam" id="PF01522">
    <property type="entry name" value="Polysacc_deac_1"/>
    <property type="match status" value="1"/>
</dbReference>
<dbReference type="InterPro" id="IPR051398">
    <property type="entry name" value="Polysacch_Deacetylase"/>
</dbReference>
<comment type="caution">
    <text evidence="5">The sequence shown here is derived from an EMBL/GenBank/DDBJ whole genome shotgun (WGS) entry which is preliminary data.</text>
</comment>
<protein>
    <submittedName>
        <fullName evidence="5">Polysaccharide deacetylase family protein</fullName>
    </submittedName>
</protein>
<dbReference type="GO" id="GO:0005975">
    <property type="term" value="P:carbohydrate metabolic process"/>
    <property type="evidence" value="ECO:0007669"/>
    <property type="project" value="InterPro"/>
</dbReference>
<dbReference type="PANTHER" id="PTHR34216">
    <property type="match status" value="1"/>
</dbReference>
<evidence type="ECO:0000313" key="6">
    <source>
        <dbReference type="Proteomes" id="UP001139319"/>
    </source>
</evidence>
<evidence type="ECO:0000256" key="3">
    <source>
        <dbReference type="SAM" id="SignalP"/>
    </source>
</evidence>
<dbReference type="Proteomes" id="UP001139319">
    <property type="component" value="Unassembled WGS sequence"/>
</dbReference>
<keyword evidence="2 3" id="KW-0732">Signal</keyword>
<evidence type="ECO:0000259" key="4">
    <source>
        <dbReference type="PROSITE" id="PS51677"/>
    </source>
</evidence>
<comment type="subcellular location">
    <subcellularLocation>
        <location evidence="1">Secreted</location>
    </subcellularLocation>
</comment>
<evidence type="ECO:0000256" key="1">
    <source>
        <dbReference type="ARBA" id="ARBA00004613"/>
    </source>
</evidence>
<dbReference type="PANTHER" id="PTHR34216:SF3">
    <property type="entry name" value="POLY-BETA-1,6-N-ACETYL-D-GLUCOSAMINE N-DEACETYLASE"/>
    <property type="match status" value="1"/>
</dbReference>
<dbReference type="GO" id="GO:0016810">
    <property type="term" value="F:hydrolase activity, acting on carbon-nitrogen (but not peptide) bonds"/>
    <property type="evidence" value="ECO:0007669"/>
    <property type="project" value="InterPro"/>
</dbReference>